<evidence type="ECO:0000256" key="2">
    <source>
        <dbReference type="ARBA" id="ARBA00023015"/>
    </source>
</evidence>
<dbReference type="Pfam" id="PF03466">
    <property type="entry name" value="LysR_substrate"/>
    <property type="match status" value="1"/>
</dbReference>
<evidence type="ECO:0000313" key="6">
    <source>
        <dbReference type="EMBL" id="GKT05494.1"/>
    </source>
</evidence>
<evidence type="ECO:0000256" key="4">
    <source>
        <dbReference type="ARBA" id="ARBA00023163"/>
    </source>
</evidence>
<dbReference type="Gene3D" id="3.40.190.290">
    <property type="match status" value="1"/>
</dbReference>
<protein>
    <submittedName>
        <fullName evidence="6">LysR family transcriptional regulator</fullName>
    </submittedName>
</protein>
<sequence length="308" mass="34934">MTERLTEFLTAINQFDTLTAAAQSLYVSQSYISRRLNNAEKEYGVRLVERQRIPVHLTYAGERLLSYLQREQQLQQAKLTEMNRLGEFKFGSISIGINQPLAATWLPQLLPDFYQVYPQIHTDLREVTTSKAEGMLLDGQLDVFIGKTIYHPQLESNPLGVMPLSLLVPQNSRLYRAGMFQRTATIQTISQLNGENFIAIGNESRFQEVVNHHFHDSGIHVNSRIEASDSRVAIQLALKQLGCVIVSQNMVASLDQKLPINIFNFDESLLSLDFSVAYRLAEMPSQTTARFVELCVEKAQRLINTVPM</sequence>
<dbReference type="InterPro" id="IPR005119">
    <property type="entry name" value="LysR_subst-bd"/>
</dbReference>
<dbReference type="Gene3D" id="1.10.10.10">
    <property type="entry name" value="Winged helix-like DNA-binding domain superfamily/Winged helix DNA-binding domain"/>
    <property type="match status" value="1"/>
</dbReference>
<dbReference type="EMBL" id="BQXO01000002">
    <property type="protein sequence ID" value="GKT05494.1"/>
    <property type="molecule type" value="Genomic_DNA"/>
</dbReference>
<keyword evidence="4" id="KW-0804">Transcription</keyword>
<name>A0ABQ5JPJ9_9LACO</name>
<comment type="similarity">
    <text evidence="1">Belongs to the LysR transcriptional regulatory family.</text>
</comment>
<dbReference type="SUPFAM" id="SSF46785">
    <property type="entry name" value="Winged helix' DNA-binding domain"/>
    <property type="match status" value="1"/>
</dbReference>
<dbReference type="InterPro" id="IPR036390">
    <property type="entry name" value="WH_DNA-bd_sf"/>
</dbReference>
<dbReference type="CDD" id="cd05466">
    <property type="entry name" value="PBP2_LTTR_substrate"/>
    <property type="match status" value="1"/>
</dbReference>
<evidence type="ECO:0000259" key="5">
    <source>
        <dbReference type="PROSITE" id="PS50931"/>
    </source>
</evidence>
<feature type="domain" description="HTH lysR-type" evidence="5">
    <location>
        <begin position="1"/>
        <end position="58"/>
    </location>
</feature>
<dbReference type="InterPro" id="IPR050950">
    <property type="entry name" value="HTH-type_LysR_regulators"/>
</dbReference>
<dbReference type="Pfam" id="PF00126">
    <property type="entry name" value="HTH_1"/>
    <property type="match status" value="1"/>
</dbReference>
<dbReference type="Proteomes" id="UP001628078">
    <property type="component" value="Unassembled WGS sequence"/>
</dbReference>
<accession>A0ABQ5JPJ9</accession>
<dbReference type="PANTHER" id="PTHR30419">
    <property type="entry name" value="HTH-TYPE TRANSCRIPTIONAL REGULATOR YBHD"/>
    <property type="match status" value="1"/>
</dbReference>
<dbReference type="InterPro" id="IPR000847">
    <property type="entry name" value="LysR_HTH_N"/>
</dbReference>
<proteinExistence type="inferred from homology"/>
<evidence type="ECO:0000256" key="1">
    <source>
        <dbReference type="ARBA" id="ARBA00009437"/>
    </source>
</evidence>
<dbReference type="SUPFAM" id="SSF53850">
    <property type="entry name" value="Periplasmic binding protein-like II"/>
    <property type="match status" value="1"/>
</dbReference>
<keyword evidence="3" id="KW-0238">DNA-binding</keyword>
<keyword evidence="7" id="KW-1185">Reference proteome</keyword>
<organism evidence="6 7">
    <name type="scientific">Furfurilactobacillus curtus</name>
    <dbReference type="NCBI Taxonomy" id="1746200"/>
    <lineage>
        <taxon>Bacteria</taxon>
        <taxon>Bacillati</taxon>
        <taxon>Bacillota</taxon>
        <taxon>Bacilli</taxon>
        <taxon>Lactobacillales</taxon>
        <taxon>Lactobacillaceae</taxon>
        <taxon>Furfurilactobacillus</taxon>
    </lineage>
</organism>
<evidence type="ECO:0000256" key="3">
    <source>
        <dbReference type="ARBA" id="ARBA00023125"/>
    </source>
</evidence>
<dbReference type="RefSeq" id="WP_407882784.1">
    <property type="nucleotide sequence ID" value="NZ_BQXO01000002.1"/>
</dbReference>
<keyword evidence="2" id="KW-0805">Transcription regulation</keyword>
<gene>
    <name evidence="6" type="ORF">JCM31185_07830</name>
</gene>
<reference evidence="6 7" key="1">
    <citation type="submission" date="2022-03" db="EMBL/GenBank/DDBJ databases">
        <title>Draft genome sequence of Furfurilactobacillus curtus JCM 31185.</title>
        <authorList>
            <person name="Suzuki S."/>
            <person name="Endo A."/>
            <person name="Kajikawa A."/>
        </authorList>
    </citation>
    <scope>NUCLEOTIDE SEQUENCE [LARGE SCALE GENOMIC DNA]</scope>
    <source>
        <strain evidence="6 7">JCM 31185</strain>
    </source>
</reference>
<dbReference type="PROSITE" id="PS50931">
    <property type="entry name" value="HTH_LYSR"/>
    <property type="match status" value="1"/>
</dbReference>
<comment type="caution">
    <text evidence="6">The sequence shown here is derived from an EMBL/GenBank/DDBJ whole genome shotgun (WGS) entry which is preliminary data.</text>
</comment>
<dbReference type="InterPro" id="IPR036388">
    <property type="entry name" value="WH-like_DNA-bd_sf"/>
</dbReference>
<evidence type="ECO:0000313" key="7">
    <source>
        <dbReference type="Proteomes" id="UP001628078"/>
    </source>
</evidence>